<organism evidence="1 2">
    <name type="scientific">Scrofimicrobium canadense</name>
    <dbReference type="NCBI Taxonomy" id="2652290"/>
    <lineage>
        <taxon>Bacteria</taxon>
        <taxon>Bacillati</taxon>
        <taxon>Actinomycetota</taxon>
        <taxon>Actinomycetes</taxon>
        <taxon>Actinomycetales</taxon>
        <taxon>Actinomycetaceae</taxon>
        <taxon>Scrofimicrobium</taxon>
    </lineage>
</organism>
<dbReference type="Proteomes" id="UP000470875">
    <property type="component" value="Unassembled WGS sequence"/>
</dbReference>
<name>A0A6N7VTU6_9ACTO</name>
<accession>A0A6N7VTU6</accession>
<comment type="caution">
    <text evidence="1">The sequence shown here is derived from an EMBL/GenBank/DDBJ whole genome shotgun (WGS) entry which is preliminary data.</text>
</comment>
<dbReference type="InterPro" id="IPR003448">
    <property type="entry name" value="Mopterin_biosynth_MoaE"/>
</dbReference>
<dbReference type="EMBL" id="VULO01000013">
    <property type="protein sequence ID" value="MSS85199.1"/>
    <property type="molecule type" value="Genomic_DNA"/>
</dbReference>
<sequence>MTEVDCSKCHEVRKHSGINDRPLDRDAIEQRVVDDRAGAIVVFSGVVRNHDTGQHVTGLEYSAHPSAGETLAQIVEEIAHTYPLYSIAIEHRVGRVDVGGLAMVAAVSAAHRSEAFAANAALVDLVKEKLPIWKEQFYVDQTSGWVGLEQS</sequence>
<dbReference type="SUPFAM" id="SSF54690">
    <property type="entry name" value="Molybdopterin synthase subunit MoaE"/>
    <property type="match status" value="1"/>
</dbReference>
<dbReference type="AlphaFoldDB" id="A0A6N7VTU6"/>
<proteinExistence type="predicted"/>
<evidence type="ECO:0000313" key="1">
    <source>
        <dbReference type="EMBL" id="MSS85199.1"/>
    </source>
</evidence>
<evidence type="ECO:0000313" key="2">
    <source>
        <dbReference type="Proteomes" id="UP000470875"/>
    </source>
</evidence>
<dbReference type="InterPro" id="IPR036563">
    <property type="entry name" value="MoaE_sf"/>
</dbReference>
<dbReference type="CDD" id="cd00756">
    <property type="entry name" value="MoaE"/>
    <property type="match status" value="1"/>
</dbReference>
<dbReference type="PANTHER" id="PTHR23404">
    <property type="entry name" value="MOLYBDOPTERIN SYNTHASE RELATED"/>
    <property type="match status" value="1"/>
</dbReference>
<dbReference type="RefSeq" id="WP_154546241.1">
    <property type="nucleotide sequence ID" value="NZ_VULO01000013.1"/>
</dbReference>
<gene>
    <name evidence="1" type="ORF">FYJ24_10625</name>
</gene>
<dbReference type="GO" id="GO:0006777">
    <property type="term" value="P:Mo-molybdopterin cofactor biosynthetic process"/>
    <property type="evidence" value="ECO:0007669"/>
    <property type="project" value="InterPro"/>
</dbReference>
<dbReference type="Pfam" id="PF02391">
    <property type="entry name" value="MoaE"/>
    <property type="match status" value="1"/>
</dbReference>
<protein>
    <submittedName>
        <fullName evidence="1">Molybdenum cofactor biosynthesis protein MoaE</fullName>
    </submittedName>
</protein>
<reference evidence="1 2" key="1">
    <citation type="submission" date="2019-08" db="EMBL/GenBank/DDBJ databases">
        <title>In-depth cultivation of the pig gut microbiome towards novel bacterial diversity and tailored functional studies.</title>
        <authorList>
            <person name="Wylensek D."/>
            <person name="Hitch T.C.A."/>
            <person name="Clavel T."/>
        </authorList>
    </citation>
    <scope>NUCLEOTIDE SEQUENCE [LARGE SCALE GENOMIC DNA]</scope>
    <source>
        <strain evidence="1 2">WB03_NA08</strain>
    </source>
</reference>
<keyword evidence="2" id="KW-1185">Reference proteome</keyword>
<dbReference type="Gene3D" id="3.90.1170.40">
    <property type="entry name" value="Molybdopterin biosynthesis MoaE subunit"/>
    <property type="match status" value="1"/>
</dbReference>